<sequence>MRHEDGSAGDADYGRIGHTYSAYRQPDPRIAAMIAEALGPAGTVLNVGAGAGSYEPADRHVTAVEPSASMRAQRPPKLAPAIDATAERLPFADDSFDAAMASFTIHQWTDLAAGLREMRRVTRGPVAILTCDPREVEAFWLSDYAPKVLATEARRYPSFDKVAAGLGTPITRIAVPIPFDCRDGFNEAYYGRPEKLLEPAARLSCSAWSFITPEEADAAVARLAADLESGAWDARYGALRREPTYRGSLYLLVSSGKA</sequence>
<evidence type="ECO:0000259" key="1">
    <source>
        <dbReference type="Pfam" id="PF08241"/>
    </source>
</evidence>
<dbReference type="SUPFAM" id="SSF53335">
    <property type="entry name" value="S-adenosyl-L-methionine-dependent methyltransferases"/>
    <property type="match status" value="1"/>
</dbReference>
<dbReference type="AlphaFoldDB" id="A0A212L1P6"/>
<protein>
    <recommendedName>
        <fullName evidence="1">Methyltransferase type 11 domain-containing protein</fullName>
    </recommendedName>
</protein>
<reference evidence="2" key="1">
    <citation type="submission" date="2016-08" db="EMBL/GenBank/DDBJ databases">
        <authorList>
            <person name="Seilhamer J.J."/>
        </authorList>
    </citation>
    <scope>NUCLEOTIDE SEQUENCE</scope>
    <source>
        <strain evidence="2">86</strain>
    </source>
</reference>
<dbReference type="RefSeq" id="WP_288199021.1">
    <property type="nucleotide sequence ID" value="NZ_LT608334.1"/>
</dbReference>
<dbReference type="PANTHER" id="PTHR43591">
    <property type="entry name" value="METHYLTRANSFERASE"/>
    <property type="match status" value="1"/>
</dbReference>
<organism evidence="2">
    <name type="scientific">uncultured Pleomorphomonas sp</name>
    <dbReference type="NCBI Taxonomy" id="442121"/>
    <lineage>
        <taxon>Bacteria</taxon>
        <taxon>Pseudomonadati</taxon>
        <taxon>Pseudomonadota</taxon>
        <taxon>Alphaproteobacteria</taxon>
        <taxon>Hyphomicrobiales</taxon>
        <taxon>Pleomorphomonadaceae</taxon>
        <taxon>Pleomorphomonas</taxon>
        <taxon>environmental samples</taxon>
    </lineage>
</organism>
<dbReference type="GO" id="GO:0008757">
    <property type="term" value="F:S-adenosylmethionine-dependent methyltransferase activity"/>
    <property type="evidence" value="ECO:0007669"/>
    <property type="project" value="InterPro"/>
</dbReference>
<name>A0A212L1P6_9HYPH</name>
<dbReference type="PANTHER" id="PTHR43591:SF24">
    <property type="entry name" value="2-METHOXY-6-POLYPRENYL-1,4-BENZOQUINOL METHYLASE, MITOCHONDRIAL"/>
    <property type="match status" value="1"/>
</dbReference>
<accession>A0A212L1P6</accession>
<gene>
    <name evidence="2" type="ORF">KL86PLE_100214</name>
</gene>
<dbReference type="EMBL" id="FMJD01000002">
    <property type="protein sequence ID" value="SCM71462.1"/>
    <property type="molecule type" value="Genomic_DNA"/>
</dbReference>
<dbReference type="Gene3D" id="3.40.50.150">
    <property type="entry name" value="Vaccinia Virus protein VP39"/>
    <property type="match status" value="1"/>
</dbReference>
<dbReference type="InterPro" id="IPR013216">
    <property type="entry name" value="Methyltransf_11"/>
</dbReference>
<evidence type="ECO:0000313" key="2">
    <source>
        <dbReference type="EMBL" id="SCM71462.1"/>
    </source>
</evidence>
<dbReference type="Pfam" id="PF08241">
    <property type="entry name" value="Methyltransf_11"/>
    <property type="match status" value="1"/>
</dbReference>
<proteinExistence type="predicted"/>
<dbReference type="InterPro" id="IPR029063">
    <property type="entry name" value="SAM-dependent_MTases_sf"/>
</dbReference>
<dbReference type="CDD" id="cd02440">
    <property type="entry name" value="AdoMet_MTases"/>
    <property type="match status" value="1"/>
</dbReference>
<feature type="domain" description="Methyltransferase type 11" evidence="1">
    <location>
        <begin position="45"/>
        <end position="123"/>
    </location>
</feature>